<evidence type="ECO:0000256" key="11">
    <source>
        <dbReference type="ARBA" id="ARBA00023152"/>
    </source>
</evidence>
<accession>A0ABQ7GTG0</accession>
<evidence type="ECO:0000256" key="1">
    <source>
        <dbReference type="ARBA" id="ARBA00001958"/>
    </source>
</evidence>
<evidence type="ECO:0000256" key="2">
    <source>
        <dbReference type="ARBA" id="ARBA00004997"/>
    </source>
</evidence>
<evidence type="ECO:0000256" key="15">
    <source>
        <dbReference type="SAM" id="MobiDB-lite"/>
    </source>
</evidence>
<evidence type="ECO:0000313" key="18">
    <source>
        <dbReference type="EMBL" id="KAF5837891.1"/>
    </source>
</evidence>
<comment type="caution">
    <text evidence="18">The sequence shown here is derived from an EMBL/GenBank/DDBJ whole genome shotgun (WGS) entry which is preliminary data.</text>
</comment>
<evidence type="ECO:0000259" key="17">
    <source>
        <dbReference type="Pfam" id="PF02887"/>
    </source>
</evidence>
<proteinExistence type="inferred from homology"/>
<evidence type="ECO:0000256" key="3">
    <source>
        <dbReference type="ARBA" id="ARBA00008663"/>
    </source>
</evidence>
<gene>
    <name evidence="18" type="ORF">DUNSADRAFT_3724</name>
</gene>
<dbReference type="InterPro" id="IPR001697">
    <property type="entry name" value="Pyr_Knase"/>
</dbReference>
<feature type="region of interest" description="Disordered" evidence="15">
    <location>
        <begin position="1"/>
        <end position="30"/>
    </location>
</feature>
<keyword evidence="11 14" id="KW-0324">Glycolysis</keyword>
<feature type="compositionally biased region" description="Low complexity" evidence="15">
    <location>
        <begin position="1"/>
        <end position="17"/>
    </location>
</feature>
<comment type="cofactor">
    <cofactor evidence="1">
        <name>K(+)</name>
        <dbReference type="ChEBI" id="CHEBI:29103"/>
    </cofactor>
</comment>
<feature type="domain" description="Pyruvate kinase barrel" evidence="16">
    <location>
        <begin position="97"/>
        <end position="262"/>
    </location>
</feature>
<dbReference type="Gene3D" id="2.40.33.10">
    <property type="entry name" value="PK beta-barrel domain-like"/>
    <property type="match status" value="1"/>
</dbReference>
<dbReference type="Proteomes" id="UP000815325">
    <property type="component" value="Unassembled WGS sequence"/>
</dbReference>
<dbReference type="EMBL" id="MU069599">
    <property type="protein sequence ID" value="KAF5837891.1"/>
    <property type="molecule type" value="Genomic_DNA"/>
</dbReference>
<evidence type="ECO:0000313" key="19">
    <source>
        <dbReference type="Proteomes" id="UP000815325"/>
    </source>
</evidence>
<dbReference type="PRINTS" id="PR01050">
    <property type="entry name" value="PYRUVTKNASE"/>
</dbReference>
<dbReference type="Pfam" id="PF02887">
    <property type="entry name" value="PK_C"/>
    <property type="match status" value="1"/>
</dbReference>
<dbReference type="InterPro" id="IPR040442">
    <property type="entry name" value="Pyrv_kinase-like_dom_sf"/>
</dbReference>
<evidence type="ECO:0000256" key="8">
    <source>
        <dbReference type="ARBA" id="ARBA00022777"/>
    </source>
</evidence>
<dbReference type="Pfam" id="PF00224">
    <property type="entry name" value="PK"/>
    <property type="match status" value="2"/>
</dbReference>
<dbReference type="InterPro" id="IPR036918">
    <property type="entry name" value="Pyrv_Knase_C_sf"/>
</dbReference>
<evidence type="ECO:0000256" key="5">
    <source>
        <dbReference type="ARBA" id="ARBA00022679"/>
    </source>
</evidence>
<keyword evidence="8 14" id="KW-0418">Kinase</keyword>
<sequence>MVMNSHSHSNLSNSSLSQGPSYGENLHSLPYPLHHPPHTASFADLMDKDLSREKGGEAMAFEPARQRYTAKTHFLPADMPLGDLLLKPDAGNRITASKVIATIGPSCQNVEDLYNMLLAGAGGFRVDLTWGPWDYHKRSLKNLEAACKQAKKLCCTVVDTLGRTIMVRRKCQLDEQGWPVHDGAIEVKQGQHLVLTTRTDVEASENVLPITYDGFADLVEKGDTFYIARYLVSGDDQASLYVEVQDVQGTDVICIAKNHATLDGLLTVFHTERSCNPALHVNRQSDLEVLSTYDQECLQVGISKRGAWQLGAYCLPYPYTDTHVHTQTPTHKRAHTHAHAGTLGLDRPPHTYTNSYLCDCPPHPYTNTNVHTSTPTHKHTHTHAHAGSLGLDCPPEKMAMVQKTLIQSCNLTGKPVLITRVVDTMQNSPRPTRAEATDVANAVLDGVDGILLGAETLRGKYPVDTVGIICDICRAAEGVFDHHQHFDAQAEAEEQLLEYKRTHADRGAAARMQLPPKPTKHKDLYHKILAYDMPAMENTMTSSLSTNCLNHTAEEVLETKLESIASGAVRVADRVGASLLLVYTHTGGTSQMIAKYRPSMPIVTLVVPHLCASRGLKWELQGRSFARQCCLVRGLLPMLAAPSTHGDQILEDAVALVAQSGLVKPCSYIVCIQRIHEDFCIKGGCGWVAWLPASPTDDQAWAKQHLSGRGKHGGSSQQ</sequence>
<dbReference type="Gene3D" id="3.20.20.60">
    <property type="entry name" value="Phosphoenolpyruvate-binding domains"/>
    <property type="match status" value="2"/>
</dbReference>
<dbReference type="InterPro" id="IPR015793">
    <property type="entry name" value="Pyrv_Knase_brl"/>
</dbReference>
<dbReference type="InterPro" id="IPR011037">
    <property type="entry name" value="Pyrv_Knase-like_insert_dom_sf"/>
</dbReference>
<dbReference type="PANTHER" id="PTHR11817">
    <property type="entry name" value="PYRUVATE KINASE"/>
    <property type="match status" value="1"/>
</dbReference>
<evidence type="ECO:0000256" key="7">
    <source>
        <dbReference type="ARBA" id="ARBA00022741"/>
    </source>
</evidence>
<feature type="domain" description="Pyruvate kinase barrel" evidence="16">
    <location>
        <begin position="387"/>
        <end position="466"/>
    </location>
</feature>
<dbReference type="SUPFAM" id="SSF52935">
    <property type="entry name" value="PK C-terminal domain-like"/>
    <property type="match status" value="1"/>
</dbReference>
<evidence type="ECO:0000259" key="16">
    <source>
        <dbReference type="Pfam" id="PF00224"/>
    </source>
</evidence>
<keyword evidence="10 14" id="KW-0460">Magnesium</keyword>
<comment type="pathway">
    <text evidence="2 14">Carbohydrate degradation; glycolysis; pyruvate from D-glyceraldehyde 3-phosphate: step 5/5.</text>
</comment>
<evidence type="ECO:0000256" key="12">
    <source>
        <dbReference type="ARBA" id="ARBA00023317"/>
    </source>
</evidence>
<reference evidence="18" key="1">
    <citation type="submission" date="2017-08" db="EMBL/GenBank/DDBJ databases">
        <authorList>
            <person name="Polle J.E."/>
            <person name="Barry K."/>
            <person name="Cushman J."/>
            <person name="Schmutz J."/>
            <person name="Tran D."/>
            <person name="Hathwaick L.T."/>
            <person name="Yim W.C."/>
            <person name="Jenkins J."/>
            <person name="Mckie-Krisberg Z.M."/>
            <person name="Prochnik S."/>
            <person name="Lindquist E."/>
            <person name="Dockter R.B."/>
            <person name="Adam C."/>
            <person name="Molina H."/>
            <person name="Bunkerborg J."/>
            <person name="Jin E."/>
            <person name="Buchheim M."/>
            <person name="Magnuson J."/>
        </authorList>
    </citation>
    <scope>NUCLEOTIDE SEQUENCE</scope>
    <source>
        <strain evidence="18">CCAP 19/18</strain>
    </source>
</reference>
<dbReference type="GO" id="GO:0016301">
    <property type="term" value="F:kinase activity"/>
    <property type="evidence" value="ECO:0007669"/>
    <property type="project" value="UniProtKB-KW"/>
</dbReference>
<dbReference type="InterPro" id="IPR015813">
    <property type="entry name" value="Pyrv/PenolPyrv_kinase-like_dom"/>
</dbReference>
<keyword evidence="19" id="KW-1185">Reference proteome</keyword>
<evidence type="ECO:0000256" key="4">
    <source>
        <dbReference type="ARBA" id="ARBA00012142"/>
    </source>
</evidence>
<dbReference type="SUPFAM" id="SSF51621">
    <property type="entry name" value="Phosphoenolpyruvate/pyruvate domain"/>
    <property type="match status" value="2"/>
</dbReference>
<dbReference type="EC" id="2.7.1.40" evidence="4 14"/>
<feature type="domain" description="Pyruvate kinase C-terminal" evidence="17">
    <location>
        <begin position="562"/>
        <end position="675"/>
    </location>
</feature>
<comment type="similarity">
    <text evidence="3 14">Belongs to the pyruvate kinase family.</text>
</comment>
<name>A0ABQ7GTG0_DUNSA</name>
<evidence type="ECO:0000256" key="6">
    <source>
        <dbReference type="ARBA" id="ARBA00022723"/>
    </source>
</evidence>
<keyword evidence="6" id="KW-0479">Metal-binding</keyword>
<evidence type="ECO:0000256" key="9">
    <source>
        <dbReference type="ARBA" id="ARBA00022840"/>
    </source>
</evidence>
<organism evidence="18 19">
    <name type="scientific">Dunaliella salina</name>
    <name type="common">Green alga</name>
    <name type="synonym">Protococcus salinus</name>
    <dbReference type="NCBI Taxonomy" id="3046"/>
    <lineage>
        <taxon>Eukaryota</taxon>
        <taxon>Viridiplantae</taxon>
        <taxon>Chlorophyta</taxon>
        <taxon>core chlorophytes</taxon>
        <taxon>Chlorophyceae</taxon>
        <taxon>CS clade</taxon>
        <taxon>Chlamydomonadales</taxon>
        <taxon>Dunaliellaceae</taxon>
        <taxon>Dunaliella</taxon>
    </lineage>
</organism>
<evidence type="ECO:0000256" key="13">
    <source>
        <dbReference type="ARBA" id="ARBA00048152"/>
    </source>
</evidence>
<keyword evidence="9" id="KW-0067">ATP-binding</keyword>
<dbReference type="Gene3D" id="3.40.1380.20">
    <property type="entry name" value="Pyruvate kinase, C-terminal domain"/>
    <property type="match status" value="1"/>
</dbReference>
<keyword evidence="12 18" id="KW-0670">Pyruvate</keyword>
<keyword evidence="5 14" id="KW-0808">Transferase</keyword>
<dbReference type="InterPro" id="IPR015806">
    <property type="entry name" value="Pyrv_Knase_insert_dom_sf"/>
</dbReference>
<dbReference type="InterPro" id="IPR015795">
    <property type="entry name" value="Pyrv_Knase_C"/>
</dbReference>
<protein>
    <recommendedName>
        <fullName evidence="4 14">Pyruvate kinase</fullName>
        <ecNumber evidence="4 14">2.7.1.40</ecNumber>
    </recommendedName>
</protein>
<keyword evidence="7" id="KW-0547">Nucleotide-binding</keyword>
<evidence type="ECO:0000256" key="10">
    <source>
        <dbReference type="ARBA" id="ARBA00022842"/>
    </source>
</evidence>
<evidence type="ECO:0000256" key="14">
    <source>
        <dbReference type="RuleBase" id="RU000504"/>
    </source>
</evidence>
<dbReference type="SUPFAM" id="SSF50800">
    <property type="entry name" value="PK beta-barrel domain-like"/>
    <property type="match status" value="1"/>
</dbReference>
<comment type="catalytic activity">
    <reaction evidence="13 14">
        <text>pyruvate + ATP = phosphoenolpyruvate + ADP + H(+)</text>
        <dbReference type="Rhea" id="RHEA:18157"/>
        <dbReference type="ChEBI" id="CHEBI:15361"/>
        <dbReference type="ChEBI" id="CHEBI:15378"/>
        <dbReference type="ChEBI" id="CHEBI:30616"/>
        <dbReference type="ChEBI" id="CHEBI:58702"/>
        <dbReference type="ChEBI" id="CHEBI:456216"/>
        <dbReference type="EC" id="2.7.1.40"/>
    </reaction>
</comment>